<evidence type="ECO:0000256" key="1">
    <source>
        <dbReference type="SAM" id="Coils"/>
    </source>
</evidence>
<dbReference type="EMBL" id="JBANRG010000020">
    <property type="protein sequence ID" value="KAK7456980.1"/>
    <property type="molecule type" value="Genomic_DNA"/>
</dbReference>
<evidence type="ECO:0000313" key="3">
    <source>
        <dbReference type="EMBL" id="KAK7456980.1"/>
    </source>
</evidence>
<feature type="coiled-coil region" evidence="1">
    <location>
        <begin position="37"/>
        <end position="71"/>
    </location>
</feature>
<evidence type="ECO:0000259" key="2">
    <source>
        <dbReference type="Pfam" id="PF12937"/>
    </source>
</evidence>
<sequence>MLSWQRLPPFQPRISQIDMEAALDCIRKPGYPSPPETKQLSHSINEAEKDIADYEQDILSLQELVLDLQKKRDGLKQYINIRNSYLSPIRRLPTEVLARIFLHVSKELPPKTRIPLSPLIGLKLGQVSKLWRSVSRGTSHLWSHFSMTLSRDYNIDSTFELLRIYLPLSNQLPLSFKITLDDGFTSFHGPKSASSIGTMRLLTDNCHRWGSVCLLFHSISEWNERSLDFKRDLPLLKSLTLERFHEGACPVGVFAGASHLQEVVLRGFREIPDHLPLEHVQRLQMTDAWISVPMVDFIKSLTTRCSRLCSLELEFISASVDTENHEQEFCLGKLEELYLRSITWKQVKTLFSLLTLPILRKLTLHAISARRENPQDIITITSFTLRSNCLSELTLVDLQSEAGLHALLRSSSSVTRLEFRSSYSNPDVLPVLLQSLHILTSHSDGFCSLTSGRLSEVVLPNLEILDMTLQIGKKEDFNESALVDTITSRWMSHYDAKAKLRVRCLKSVRLALMEGLPRESLERRLRPLKCSGMIVDIVGI</sequence>
<keyword evidence="1" id="KW-0175">Coiled coil</keyword>
<feature type="domain" description="F-box" evidence="2">
    <location>
        <begin position="89"/>
        <end position="146"/>
    </location>
</feature>
<accession>A0ABR1JFY4</accession>
<keyword evidence="4" id="KW-1185">Reference proteome</keyword>
<dbReference type="Proteomes" id="UP001498398">
    <property type="component" value="Unassembled WGS sequence"/>
</dbReference>
<comment type="caution">
    <text evidence="3">The sequence shown here is derived from an EMBL/GenBank/DDBJ whole genome shotgun (WGS) entry which is preliminary data.</text>
</comment>
<organism evidence="3 4">
    <name type="scientific">Marasmiellus scandens</name>
    <dbReference type="NCBI Taxonomy" id="2682957"/>
    <lineage>
        <taxon>Eukaryota</taxon>
        <taxon>Fungi</taxon>
        <taxon>Dikarya</taxon>
        <taxon>Basidiomycota</taxon>
        <taxon>Agaricomycotina</taxon>
        <taxon>Agaricomycetes</taxon>
        <taxon>Agaricomycetidae</taxon>
        <taxon>Agaricales</taxon>
        <taxon>Marasmiineae</taxon>
        <taxon>Omphalotaceae</taxon>
        <taxon>Marasmiellus</taxon>
    </lineage>
</organism>
<dbReference type="SUPFAM" id="SSF52058">
    <property type="entry name" value="L domain-like"/>
    <property type="match status" value="1"/>
</dbReference>
<protein>
    <recommendedName>
        <fullName evidence="2">F-box domain-containing protein</fullName>
    </recommendedName>
</protein>
<proteinExistence type="predicted"/>
<dbReference type="Gene3D" id="1.20.1280.50">
    <property type="match status" value="1"/>
</dbReference>
<reference evidence="3 4" key="1">
    <citation type="submission" date="2024-01" db="EMBL/GenBank/DDBJ databases">
        <title>A draft genome for the cacao thread blight pathogen Marasmiellus scandens.</title>
        <authorList>
            <person name="Baruah I.K."/>
            <person name="Leung J."/>
            <person name="Bukari Y."/>
            <person name="Amoako-Attah I."/>
            <person name="Meinhardt L.W."/>
            <person name="Bailey B.A."/>
            <person name="Cohen S.P."/>
        </authorList>
    </citation>
    <scope>NUCLEOTIDE SEQUENCE [LARGE SCALE GENOMIC DNA]</scope>
    <source>
        <strain evidence="3 4">GH-19</strain>
    </source>
</reference>
<evidence type="ECO:0000313" key="4">
    <source>
        <dbReference type="Proteomes" id="UP001498398"/>
    </source>
</evidence>
<gene>
    <name evidence="3" type="ORF">VKT23_010283</name>
</gene>
<dbReference type="InterPro" id="IPR001810">
    <property type="entry name" value="F-box_dom"/>
</dbReference>
<name>A0ABR1JFY4_9AGAR</name>
<dbReference type="Pfam" id="PF12937">
    <property type="entry name" value="F-box-like"/>
    <property type="match status" value="1"/>
</dbReference>